<reference evidence="3 4" key="1">
    <citation type="journal article" date="2011" name="Proc. Natl. Acad. Sci. U.S.A.">
        <title>Evolutionary erosion of yeast sex chromosomes by mating-type switching accidents.</title>
        <authorList>
            <person name="Gordon J.L."/>
            <person name="Armisen D."/>
            <person name="Proux-Wera E."/>
            <person name="Oheigeartaigh S.S."/>
            <person name="Byrne K.P."/>
            <person name="Wolfe K.H."/>
        </authorList>
    </citation>
    <scope>NUCLEOTIDE SEQUENCE [LARGE SCALE GENOMIC DNA]</scope>
    <source>
        <strain evidence="4">ATCC 24235 / CBS 4417 / NBRC 1672 / NRRL Y-8282 / UCD 70-5</strain>
    </source>
</reference>
<dbReference type="HOGENOM" id="CLU_251473_0_0_1"/>
<dbReference type="InterPro" id="IPR019021">
    <property type="entry name" value="Mms22"/>
</dbReference>
<evidence type="ECO:0008006" key="5">
    <source>
        <dbReference type="Google" id="ProtNLM"/>
    </source>
</evidence>
<dbReference type="EMBL" id="HE612861">
    <property type="protein sequence ID" value="CCE63570.1"/>
    <property type="molecule type" value="Genomic_DNA"/>
</dbReference>
<dbReference type="OrthoDB" id="4068315at2759"/>
<feature type="compositionally biased region" description="Basic and acidic residues" evidence="2">
    <location>
        <begin position="581"/>
        <end position="594"/>
    </location>
</feature>
<feature type="region of interest" description="Disordered" evidence="2">
    <location>
        <begin position="495"/>
        <end position="531"/>
    </location>
</feature>
<dbReference type="PANTHER" id="PTHR28122:SF1">
    <property type="entry name" value="E3 UBIQUITIN-PROTEIN LIGASE SUBSTRATE RECEPTOR MMS22"/>
    <property type="match status" value="1"/>
</dbReference>
<feature type="region of interest" description="Disordered" evidence="2">
    <location>
        <begin position="576"/>
        <end position="595"/>
    </location>
</feature>
<dbReference type="KEGG" id="tpf:TPHA_0F00840"/>
<dbReference type="GO" id="GO:0000724">
    <property type="term" value="P:double-strand break repair via homologous recombination"/>
    <property type="evidence" value="ECO:0007669"/>
    <property type="project" value="TreeGrafter"/>
</dbReference>
<dbReference type="OMA" id="IHFYQIA"/>
<accession>G8BUY8</accession>
<dbReference type="RefSeq" id="XP_003686004.1">
    <property type="nucleotide sequence ID" value="XM_003685956.1"/>
</dbReference>
<sequence>MNSDDDTFPVVIPDSDTDYNECARYIIYKPVLESSSSESADSEKSDSDSDIGFDTFYINDSIHNPRNEIFQDSQNFCSEEINKQSSIANSNPIVTPTGNILQLSTPLSDQKVDEQHSSNTSNISDIYNSFGLRRRLRTRKAIQKMPYSLDRLKHRQLLQGYDVSNFDFISDKVKLPSHPVDANSQEKFMENINPNSDIDTDDAMFTENIYNLDSDPGSNSDSSESTDVNEKNIIKANDNEQIETQEDIPNKYLNKSNDLMRVHEEVIEIEAEEENEESEADKEEQEEEHIIFRGRNIDIRKGFRGILPKIAWDKSLKEKRSAVKRKKTVLNGTYKGLAKKKKIKQGNTNDDIGLLNELIAPDNDTHHNSNGILEDLIGLRNENIAEETEQFHFKETIGNISQFERYMDDKYADLYLSDEEDSNNDVHIVTYEVNKNKDIKNIKFETATSQKTHSFINKENSIDTGNNFLPNATSFNGLAEETNKGTLDFMLSKQSKQLKNNTKQSEKKGSIRSLKSYLHRHQNSRTKSFRKGVNKSSIKYLKLNTRDIKTNSFHKMQNATSTEDIGKTKLETYRSSNKSTIETEKSGFEERKASENVSETLSKKLKNQTKNNYFGLNAGNNDVNFRKGNTFSTVLETLGNKYAIRKRNKIGTHITELADLSANSESHLKQKKLKVVDALFYRKQININEVEKIMISNKTFILSKLDLSKLPSVLTNIFLEITEHGVVDTELITICHQLTEFLYFLNQPSLYHIIEDFHKRFRDKVATMGIRTKPIHFYQIMICQLMFFEISKYADISSTFISEIYSKILDHISSFFSLLSKCYIPEFDKNSVYLLESYNILVLIVTQLGKEKELWNRFVAHHFKPDICFLILNLFPTETAYWPIMQIENSYLSLSEAFKFTKFSIQHSNWKLSSSLILFFNGIYKKRRFQDFEKESALSFKSQVISNFENVPSNSSLFNTYLYLLYQSELSDSDIEKIMPLGEVSCTDPYSILVNRINLLLVLSKKSTWNLEKRFDVILKSIIFDPKIGTLETRDLQRITTLVLNAQVNMFENNRNKNMSYKSKVIADIYDTLIHDNKALWSIWYHYLKEVTEIMKQCSTTDLNMLKNLYRYLAKSITIFDMFPQSVIVVNLLISNLSQLGAKWTKNRLLPTIKDVLKDNRYWIDAFCKIGSYLIKSGDISWWSLLVYTDMDHSLDDKIYFFNKVLLMCDNRSFGMIKQYMYGIIIELIFTKSDELFENFINNLLKRENAVEYLYIDSSPENQKLQACKRLFAVLAECPDNTLLDRLIRTIQDRHLDNSLPHESVFSLISFLNSKYIDSIKHNNIFIILKRELGISDVEFEKSSFRDTIKNFTNINDRAEFIENCLVESLSVQGEAIMLSEKLISLFNSNMHMNTIGMFSDLVKCHILSNSIKQNTFMLAITGFLLQILNSHIENIFGQLSSEEFTNIHGMLLSLCKSFSFTDSNVDDYLNVIIEETSRLFISSLQISEGFKEYNLICKLGRGFLYNETLSREILDDKSSEIFDVIPIEMQQKIQQVIQRNKNNYNNDSFYKPTVEIAYSSHLRELLPQSHNT</sequence>
<evidence type="ECO:0000313" key="3">
    <source>
        <dbReference type="EMBL" id="CCE63570.1"/>
    </source>
</evidence>
<protein>
    <recommendedName>
        <fullName evidence="5">Mms22p</fullName>
    </recommendedName>
</protein>
<name>G8BUY8_TETPH</name>
<dbReference type="PANTHER" id="PTHR28122">
    <property type="entry name" value="E3 UBIQUITIN-PROTEIN LIGASE SUBSTRATE RECEPTOR MMS22"/>
    <property type="match status" value="1"/>
</dbReference>
<dbReference type="GO" id="GO:0031297">
    <property type="term" value="P:replication fork processing"/>
    <property type="evidence" value="ECO:0007669"/>
    <property type="project" value="InterPro"/>
</dbReference>
<organism evidence="3 4">
    <name type="scientific">Tetrapisispora phaffii (strain ATCC 24235 / CBS 4417 / NBRC 1672 / NRRL Y-8282 / UCD 70-5)</name>
    <name type="common">Yeast</name>
    <name type="synonym">Fabospora phaffii</name>
    <dbReference type="NCBI Taxonomy" id="1071381"/>
    <lineage>
        <taxon>Eukaryota</taxon>
        <taxon>Fungi</taxon>
        <taxon>Dikarya</taxon>
        <taxon>Ascomycota</taxon>
        <taxon>Saccharomycotina</taxon>
        <taxon>Saccharomycetes</taxon>
        <taxon>Saccharomycetales</taxon>
        <taxon>Saccharomycetaceae</taxon>
        <taxon>Tetrapisispora</taxon>
    </lineage>
</organism>
<dbReference type="Pfam" id="PF09462">
    <property type="entry name" value="Mus7"/>
    <property type="match status" value="1"/>
</dbReference>
<feature type="region of interest" description="Disordered" evidence="2">
    <location>
        <begin position="210"/>
        <end position="229"/>
    </location>
</feature>
<keyword evidence="1" id="KW-0175">Coiled coil</keyword>
<evidence type="ECO:0000256" key="2">
    <source>
        <dbReference type="SAM" id="MobiDB-lite"/>
    </source>
</evidence>
<dbReference type="STRING" id="1071381.G8BUY8"/>
<dbReference type="Proteomes" id="UP000005666">
    <property type="component" value="Chromosome 6"/>
</dbReference>
<keyword evidence="4" id="KW-1185">Reference proteome</keyword>
<feature type="coiled-coil region" evidence="1">
    <location>
        <begin position="259"/>
        <end position="288"/>
    </location>
</feature>
<dbReference type="GO" id="GO:0005634">
    <property type="term" value="C:nucleus"/>
    <property type="evidence" value="ECO:0007669"/>
    <property type="project" value="InterPro"/>
</dbReference>
<feature type="compositionally biased region" description="Low complexity" evidence="2">
    <location>
        <begin position="213"/>
        <end position="226"/>
    </location>
</feature>
<dbReference type="GeneID" id="11535383"/>
<proteinExistence type="predicted"/>
<gene>
    <name evidence="3" type="primary">TPHA0F00840</name>
    <name evidence="3" type="ordered locus">TPHA_0F00840</name>
</gene>
<evidence type="ECO:0000256" key="1">
    <source>
        <dbReference type="SAM" id="Coils"/>
    </source>
</evidence>
<evidence type="ECO:0000313" key="4">
    <source>
        <dbReference type="Proteomes" id="UP000005666"/>
    </source>
</evidence>
<dbReference type="eggNOG" id="ENOG502R0S3">
    <property type="taxonomic scope" value="Eukaryota"/>
</dbReference>
<feature type="compositionally biased region" description="Basic residues" evidence="2">
    <location>
        <begin position="517"/>
        <end position="531"/>
    </location>
</feature>
<dbReference type="GO" id="GO:0035361">
    <property type="term" value="C:Cul8-RING ubiquitin ligase complex"/>
    <property type="evidence" value="ECO:0007669"/>
    <property type="project" value="TreeGrafter"/>
</dbReference>